<dbReference type="PANTHER" id="PTHR46630">
    <property type="entry name" value="TETRATRICOPEPTIDE REPEAT PROTEIN 29"/>
    <property type="match status" value="1"/>
</dbReference>
<evidence type="ECO:0000256" key="1">
    <source>
        <dbReference type="ARBA" id="ARBA00004496"/>
    </source>
</evidence>
<dbReference type="EMBL" id="CP033923">
    <property type="protein sequence ID" value="AZA92782.1"/>
    <property type="molecule type" value="Genomic_DNA"/>
</dbReference>
<sequence>MSKTKLITVTTFLFLIFSSSYGQDRTIDSLKKVLQNSRIHDTTKLMGIATIMDQIPANDKRVQILNEMMGKLASKNLKSTNSQDLHVKYTKYQAAYYSNLAGQCTLKRDVVGAVSNMDKSMSLFKSVGAYDEMNYLMVNKGIFYSHINDKERAVQCLFTALRYFEKNPEENSDGISYVNNTLATLYGDQKMYDKAIAYSKKTIDYFNSKKKLAGEDEYRLSEALVNCGTFYLSSKRYEEALSYFNKALSYFRKVKNEAFTGICLGKIAQVKMAEGKYEEAEFFLKEALKNNDDELSKANTYINLGDLYYRKKELNKSESFLSEGFHISKKIKNLQLQENASDLLLKVLKENNNFKKALEIYEFQAKLNDSSNMEASKNALAQQQLKYNFEKKQLNAEKKAAVKNNWLIALSGVLLLVVLGGYFYYRNNKQKQKITVLEKDRIKQKLLLSQMNPHFIFNSIDNIQSLIMNGKETVAISYLNSFSKLTRQILENSNENYISLKE</sequence>
<dbReference type="SUPFAM" id="SSF48452">
    <property type="entry name" value="TPR-like"/>
    <property type="match status" value="2"/>
</dbReference>
<dbReference type="InterPro" id="IPR010559">
    <property type="entry name" value="Sig_transdc_His_kin_internal"/>
</dbReference>
<comment type="subcellular location">
    <subcellularLocation>
        <location evidence="1">Cytoplasm</location>
    </subcellularLocation>
</comment>
<keyword evidence="11" id="KW-1185">Reference proteome</keyword>
<evidence type="ECO:0000256" key="6">
    <source>
        <dbReference type="PROSITE-ProRule" id="PRU00339"/>
    </source>
</evidence>
<dbReference type="InterPro" id="IPR051476">
    <property type="entry name" value="Bac_ResReg_Asp_Phosphatase"/>
</dbReference>
<dbReference type="Pfam" id="PF06580">
    <property type="entry name" value="His_kinase"/>
    <property type="match status" value="1"/>
</dbReference>
<keyword evidence="4 6" id="KW-0802">TPR repeat</keyword>
<dbReference type="PROSITE" id="PS50005">
    <property type="entry name" value="TPR"/>
    <property type="match status" value="1"/>
</dbReference>
<evidence type="ECO:0000313" key="11">
    <source>
        <dbReference type="Proteomes" id="UP000278288"/>
    </source>
</evidence>
<feature type="domain" description="Signal transduction histidine kinase internal region" evidence="9">
    <location>
        <begin position="444"/>
        <end position="502"/>
    </location>
</feature>
<reference evidence="10 11" key="1">
    <citation type="submission" date="2018-11" db="EMBL/GenBank/DDBJ databases">
        <title>Proposal to divide the Flavobacteriaceae and reorganize its genera based on Amino Acid Identity values calculated from whole genome sequences.</title>
        <authorList>
            <person name="Nicholson A.C."/>
            <person name="Gulvik C.A."/>
            <person name="Whitney A.M."/>
            <person name="Humrighouse B.W."/>
            <person name="Bell M."/>
            <person name="Holmes B."/>
            <person name="Steigerwalt A.G."/>
            <person name="Villarma A."/>
            <person name="Sheth M."/>
            <person name="Batra D."/>
            <person name="Pryor J."/>
            <person name="Bernardet J.-F."/>
            <person name="Hugo C."/>
            <person name="Kampfer P."/>
            <person name="Newman J."/>
            <person name="McQuiston J.R."/>
        </authorList>
    </citation>
    <scope>NUCLEOTIDE SEQUENCE [LARGE SCALE GENOMIC DNA]</scope>
    <source>
        <strain evidence="10 11">G0041</strain>
    </source>
</reference>
<gene>
    <name evidence="10" type="ORF">EG343_20395</name>
</gene>
<dbReference type="Pfam" id="PF13424">
    <property type="entry name" value="TPR_12"/>
    <property type="match status" value="1"/>
</dbReference>
<dbReference type="GO" id="GO:0000155">
    <property type="term" value="F:phosphorelay sensor kinase activity"/>
    <property type="evidence" value="ECO:0007669"/>
    <property type="project" value="InterPro"/>
</dbReference>
<dbReference type="KEGG" id="cnk:EG343_20395"/>
<proteinExistence type="inferred from homology"/>
<keyword evidence="2" id="KW-0963">Cytoplasm</keyword>
<dbReference type="SMART" id="SM00028">
    <property type="entry name" value="TPR"/>
    <property type="match status" value="5"/>
</dbReference>
<feature type="chain" id="PRO_5042116896" description="Signal transduction histidine kinase internal region domain-containing protein" evidence="8">
    <location>
        <begin position="23"/>
        <end position="502"/>
    </location>
</feature>
<dbReference type="InterPro" id="IPR011990">
    <property type="entry name" value="TPR-like_helical_dom_sf"/>
</dbReference>
<dbReference type="RefSeq" id="WP_123859537.1">
    <property type="nucleotide sequence ID" value="NZ_CP033923.1"/>
</dbReference>
<evidence type="ECO:0000259" key="9">
    <source>
        <dbReference type="Pfam" id="PF06580"/>
    </source>
</evidence>
<feature type="signal peptide" evidence="8">
    <location>
        <begin position="1"/>
        <end position="22"/>
    </location>
</feature>
<dbReference type="AlphaFoldDB" id="A0AAD0YMV8"/>
<keyword evidence="8" id="KW-0732">Signal</keyword>
<name>A0AAD0YMV8_CHRNA</name>
<evidence type="ECO:0000256" key="7">
    <source>
        <dbReference type="SAM" id="Phobius"/>
    </source>
</evidence>
<dbReference type="InterPro" id="IPR019734">
    <property type="entry name" value="TPR_rpt"/>
</dbReference>
<organism evidence="10 11">
    <name type="scientific">Chryseobacterium nakagawai</name>
    <dbReference type="NCBI Taxonomy" id="1241982"/>
    <lineage>
        <taxon>Bacteria</taxon>
        <taxon>Pseudomonadati</taxon>
        <taxon>Bacteroidota</taxon>
        <taxon>Flavobacteriia</taxon>
        <taxon>Flavobacteriales</taxon>
        <taxon>Weeksellaceae</taxon>
        <taxon>Chryseobacterium group</taxon>
        <taxon>Chryseobacterium</taxon>
    </lineage>
</organism>
<keyword evidence="7" id="KW-0812">Transmembrane</keyword>
<feature type="repeat" description="TPR" evidence="6">
    <location>
        <begin position="221"/>
        <end position="254"/>
    </location>
</feature>
<feature type="transmembrane region" description="Helical" evidence="7">
    <location>
        <begin position="406"/>
        <end position="425"/>
    </location>
</feature>
<evidence type="ECO:0000256" key="4">
    <source>
        <dbReference type="ARBA" id="ARBA00022803"/>
    </source>
</evidence>
<keyword evidence="3" id="KW-0677">Repeat</keyword>
<keyword evidence="7" id="KW-0472">Membrane</keyword>
<accession>A0AAD0YMV8</accession>
<comment type="similarity">
    <text evidence="5">Belongs to the Rap family.</text>
</comment>
<dbReference type="PANTHER" id="PTHR46630:SF1">
    <property type="entry name" value="TETRATRICOPEPTIDE REPEAT PROTEIN 29"/>
    <property type="match status" value="1"/>
</dbReference>
<dbReference type="GO" id="GO:0016020">
    <property type="term" value="C:membrane"/>
    <property type="evidence" value="ECO:0007669"/>
    <property type="project" value="InterPro"/>
</dbReference>
<dbReference type="Proteomes" id="UP000278288">
    <property type="component" value="Chromosome"/>
</dbReference>
<keyword evidence="7" id="KW-1133">Transmembrane helix</keyword>
<dbReference type="GO" id="GO:0005737">
    <property type="term" value="C:cytoplasm"/>
    <property type="evidence" value="ECO:0007669"/>
    <property type="project" value="UniProtKB-SubCell"/>
</dbReference>
<evidence type="ECO:0000256" key="2">
    <source>
        <dbReference type="ARBA" id="ARBA00022490"/>
    </source>
</evidence>
<evidence type="ECO:0000256" key="3">
    <source>
        <dbReference type="ARBA" id="ARBA00022737"/>
    </source>
</evidence>
<evidence type="ECO:0000256" key="8">
    <source>
        <dbReference type="SAM" id="SignalP"/>
    </source>
</evidence>
<evidence type="ECO:0000313" key="10">
    <source>
        <dbReference type="EMBL" id="AZA92782.1"/>
    </source>
</evidence>
<dbReference type="Gene3D" id="1.25.40.10">
    <property type="entry name" value="Tetratricopeptide repeat domain"/>
    <property type="match status" value="2"/>
</dbReference>
<protein>
    <recommendedName>
        <fullName evidence="9">Signal transduction histidine kinase internal region domain-containing protein</fullName>
    </recommendedName>
</protein>
<evidence type="ECO:0000256" key="5">
    <source>
        <dbReference type="ARBA" id="ARBA00038253"/>
    </source>
</evidence>